<feature type="non-terminal residue" evidence="1">
    <location>
        <position position="1"/>
    </location>
</feature>
<dbReference type="EMBL" id="JAMZIH010003880">
    <property type="protein sequence ID" value="KAJ1676565.1"/>
    <property type="molecule type" value="Genomic_DNA"/>
</dbReference>
<accession>A0ACC1HIZ8</accession>
<dbReference type="Proteomes" id="UP001145114">
    <property type="component" value="Unassembled WGS sequence"/>
</dbReference>
<sequence length="164" mass="17957">CGLWRRVYSPVSHPLLALKAGCTSTTESRRQVEANAQVLERILGRFSEGGFSAIIALRETECGIEGLGKVAVPFHGLFSPSRTTRRQRQQSKASARNKRQRKADDEGKDLTLSSSESDSSDSETVAEVPDNSRTKGDDAAGGTQDKVDIESEWRSMIALPNFFP</sequence>
<reference evidence="1" key="1">
    <citation type="submission" date="2022-06" db="EMBL/GenBank/DDBJ databases">
        <title>Phylogenomic reconstructions and comparative analyses of Kickxellomycotina fungi.</title>
        <authorList>
            <person name="Reynolds N.K."/>
            <person name="Stajich J.E."/>
            <person name="Barry K."/>
            <person name="Grigoriev I.V."/>
            <person name="Crous P."/>
            <person name="Smith M.E."/>
        </authorList>
    </citation>
    <scope>NUCLEOTIDE SEQUENCE</scope>
    <source>
        <strain evidence="1">RSA 2271</strain>
    </source>
</reference>
<gene>
    <name evidence="1" type="ORF">EV182_007941</name>
</gene>
<feature type="non-terminal residue" evidence="1">
    <location>
        <position position="164"/>
    </location>
</feature>
<name>A0ACC1HIZ8_9FUNG</name>
<comment type="caution">
    <text evidence="1">The sequence shown here is derived from an EMBL/GenBank/DDBJ whole genome shotgun (WGS) entry which is preliminary data.</text>
</comment>
<protein>
    <submittedName>
        <fullName evidence="1">Uncharacterized protein</fullName>
    </submittedName>
</protein>
<organism evidence="1 2">
    <name type="scientific">Spiromyces aspiralis</name>
    <dbReference type="NCBI Taxonomy" id="68401"/>
    <lineage>
        <taxon>Eukaryota</taxon>
        <taxon>Fungi</taxon>
        <taxon>Fungi incertae sedis</taxon>
        <taxon>Zoopagomycota</taxon>
        <taxon>Kickxellomycotina</taxon>
        <taxon>Kickxellomycetes</taxon>
        <taxon>Kickxellales</taxon>
        <taxon>Kickxellaceae</taxon>
        <taxon>Spiromyces</taxon>
    </lineage>
</organism>
<keyword evidence="2" id="KW-1185">Reference proteome</keyword>
<proteinExistence type="predicted"/>
<evidence type="ECO:0000313" key="2">
    <source>
        <dbReference type="Proteomes" id="UP001145114"/>
    </source>
</evidence>
<evidence type="ECO:0000313" key="1">
    <source>
        <dbReference type="EMBL" id="KAJ1676565.1"/>
    </source>
</evidence>